<reference evidence="1" key="1">
    <citation type="submission" date="2017-06" db="EMBL/GenBank/DDBJ databases">
        <title>Genome sequencing of pathogenic and non-pathogenic strains within Bisgaard taxon 40.</title>
        <authorList>
            <person name="Ladner J.T."/>
            <person name="Lovett S.P."/>
            <person name="Koroleva G."/>
            <person name="Lorch J.M."/>
        </authorList>
    </citation>
    <scope>NUCLEOTIDE SEQUENCE</scope>
    <source>
        <strain evidence="1">27576-1-I1</strain>
    </source>
</reference>
<dbReference type="EMBL" id="CP022011">
    <property type="protein sequence ID" value="QDJ14842.1"/>
    <property type="molecule type" value="Genomic_DNA"/>
</dbReference>
<evidence type="ECO:0000313" key="2">
    <source>
        <dbReference type="Proteomes" id="UP000955338"/>
    </source>
</evidence>
<proteinExistence type="predicted"/>
<dbReference type="InterPro" id="IPR009734">
    <property type="entry name" value="Myoviridae_GpU"/>
</dbReference>
<protein>
    <submittedName>
        <fullName evidence="1">Phage tail protein</fullName>
    </submittedName>
</protein>
<dbReference type="Gene3D" id="1.20.120.20">
    <property type="entry name" value="Apolipoprotein"/>
    <property type="match status" value="1"/>
</dbReference>
<evidence type="ECO:0000313" key="1">
    <source>
        <dbReference type="EMBL" id="QDJ14842.1"/>
    </source>
</evidence>
<dbReference type="Proteomes" id="UP000955338">
    <property type="component" value="Chromosome"/>
</dbReference>
<dbReference type="Pfam" id="PF06995">
    <property type="entry name" value="Phage_P2_GpU"/>
    <property type="match status" value="1"/>
</dbReference>
<organism evidence="1 2">
    <name type="scientific">Mergibacter septicus</name>
    <dbReference type="NCBI Taxonomy" id="221402"/>
    <lineage>
        <taxon>Bacteria</taxon>
        <taxon>Pseudomonadati</taxon>
        <taxon>Pseudomonadota</taxon>
        <taxon>Gammaproteobacteria</taxon>
        <taxon>Pasteurellales</taxon>
        <taxon>Pasteurellaceae</taxon>
        <taxon>Mergibacter</taxon>
    </lineage>
</organism>
<accession>A0A8D4LNE0</accession>
<name>A0A8D4LNE0_9PAST</name>
<gene>
    <name evidence="1" type="ORF">CEP48_05105</name>
</gene>
<keyword evidence="2" id="KW-1185">Reference proteome</keyword>
<sequence length="208" mass="21865">MFQNTALCTLGMFVFMRSTLPFQSLQRDSSWRHPTNSVVGKMPQSQFLGKESESITLSGRLMPEITGGRLSLAMLELMADKGGSYPLLMGNSELIGFFVIEKISETRTELFGDGSPRAIDFTVQLKRTDDPMLLELADKVTGGLNEVTGGLVDKVSGAVGEIGSSITGAIGSVANGIGETVGNVASSVGDAVSSVANNVGETINGLIK</sequence>
<dbReference type="AlphaFoldDB" id="A0A8D4LNE0"/>